<keyword evidence="4" id="KW-0274">FAD</keyword>
<evidence type="ECO:0008006" key="7">
    <source>
        <dbReference type="Google" id="ProtNLM"/>
    </source>
</evidence>
<dbReference type="InterPro" id="IPR051209">
    <property type="entry name" value="FAD-bind_Monooxygenase_sf"/>
</dbReference>
<evidence type="ECO:0000313" key="6">
    <source>
        <dbReference type="Proteomes" id="UP001150942"/>
    </source>
</evidence>
<keyword evidence="3" id="KW-0285">Flavoprotein</keyword>
<protein>
    <recommendedName>
        <fullName evidence="7">Flavin-containing monooxygenase</fullName>
    </recommendedName>
</protein>
<proteinExistence type="inferred from homology"/>
<dbReference type="AlphaFoldDB" id="A0A9W9MJT9"/>
<evidence type="ECO:0000256" key="3">
    <source>
        <dbReference type="ARBA" id="ARBA00022630"/>
    </source>
</evidence>
<evidence type="ECO:0000256" key="1">
    <source>
        <dbReference type="ARBA" id="ARBA00001974"/>
    </source>
</evidence>
<comment type="similarity">
    <text evidence="2">Belongs to the FAD-binding monooxygenase family.</text>
</comment>
<evidence type="ECO:0000313" key="5">
    <source>
        <dbReference type="EMBL" id="KAJ5202643.1"/>
    </source>
</evidence>
<dbReference type="SUPFAM" id="SSF51905">
    <property type="entry name" value="FAD/NAD(P)-binding domain"/>
    <property type="match status" value="1"/>
</dbReference>
<dbReference type="InterPro" id="IPR036188">
    <property type="entry name" value="FAD/NAD-bd_sf"/>
</dbReference>
<reference evidence="5" key="1">
    <citation type="submission" date="2022-11" db="EMBL/GenBank/DDBJ databases">
        <authorList>
            <person name="Petersen C."/>
        </authorList>
    </citation>
    <scope>NUCLEOTIDE SEQUENCE</scope>
    <source>
        <strain evidence="5">IBT 20477</strain>
    </source>
</reference>
<gene>
    <name evidence="5" type="ORF">N7449_004722</name>
</gene>
<dbReference type="PANTHER" id="PTHR42877">
    <property type="entry name" value="L-ORNITHINE N(5)-MONOOXYGENASE-RELATED"/>
    <property type="match status" value="1"/>
</dbReference>
<organism evidence="5 6">
    <name type="scientific">Penicillium cf. viridicatum</name>
    <dbReference type="NCBI Taxonomy" id="2972119"/>
    <lineage>
        <taxon>Eukaryota</taxon>
        <taxon>Fungi</taxon>
        <taxon>Dikarya</taxon>
        <taxon>Ascomycota</taxon>
        <taxon>Pezizomycotina</taxon>
        <taxon>Eurotiomycetes</taxon>
        <taxon>Eurotiomycetidae</taxon>
        <taxon>Eurotiales</taxon>
        <taxon>Aspergillaceae</taxon>
        <taxon>Penicillium</taxon>
    </lineage>
</organism>
<dbReference type="PANTHER" id="PTHR42877:SF5">
    <property type="entry name" value="L-ORNITHINE N(5)-MONOOXYGENASE-RELATED"/>
    <property type="match status" value="1"/>
</dbReference>
<evidence type="ECO:0000256" key="2">
    <source>
        <dbReference type="ARBA" id="ARBA00010139"/>
    </source>
</evidence>
<dbReference type="OrthoDB" id="74360at2759"/>
<comment type="cofactor">
    <cofactor evidence="1">
        <name>FAD</name>
        <dbReference type="ChEBI" id="CHEBI:57692"/>
    </cofactor>
</comment>
<dbReference type="Proteomes" id="UP001150942">
    <property type="component" value="Unassembled WGS sequence"/>
</dbReference>
<dbReference type="EMBL" id="JAPQKQ010000003">
    <property type="protein sequence ID" value="KAJ5202643.1"/>
    <property type="molecule type" value="Genomic_DNA"/>
</dbReference>
<reference evidence="5" key="2">
    <citation type="journal article" date="2023" name="IMA Fungus">
        <title>Comparative genomic study of the Penicillium genus elucidates a diverse pangenome and 15 lateral gene transfer events.</title>
        <authorList>
            <person name="Petersen C."/>
            <person name="Sorensen T."/>
            <person name="Nielsen M.R."/>
            <person name="Sondergaard T.E."/>
            <person name="Sorensen J.L."/>
            <person name="Fitzpatrick D.A."/>
            <person name="Frisvad J.C."/>
            <person name="Nielsen K.L."/>
        </authorList>
    </citation>
    <scope>NUCLEOTIDE SEQUENCE</scope>
    <source>
        <strain evidence="5">IBT 20477</strain>
    </source>
</reference>
<accession>A0A9W9MJT9</accession>
<evidence type="ECO:0000256" key="4">
    <source>
        <dbReference type="ARBA" id="ARBA00022827"/>
    </source>
</evidence>
<sequence>MAIQLVRKLGMRNFEIVEKSTGIGGTWLMNSHPGCGCDVPSHFYSYSFGRMPTGRGSLPYSQRFIGNGCSVTQFVSVMSAGKGKVKKVTQFSRQAHWLSERPNPEYSSTFQFFLRWIPGFQTAYRAYLYFAGFLIESGLGLREDWTKDTAKYIEDNAPGKYRDFLVPKTTIGCKCRVIDISLIT</sequence>
<dbReference type="Gene3D" id="3.50.50.60">
    <property type="entry name" value="FAD/NAD(P)-binding domain"/>
    <property type="match status" value="1"/>
</dbReference>
<keyword evidence="6" id="KW-1185">Reference proteome</keyword>
<comment type="caution">
    <text evidence="5">The sequence shown here is derived from an EMBL/GenBank/DDBJ whole genome shotgun (WGS) entry which is preliminary data.</text>
</comment>
<name>A0A9W9MJT9_9EURO</name>